<gene>
    <name evidence="1" type="ORF">CDL15_Pgr012005</name>
</gene>
<comment type="caution">
    <text evidence="1">The sequence shown here is derived from an EMBL/GenBank/DDBJ whole genome shotgun (WGS) entry which is preliminary data.</text>
</comment>
<accession>A0A218Y308</accession>
<evidence type="ECO:0000313" key="2">
    <source>
        <dbReference type="Proteomes" id="UP000197138"/>
    </source>
</evidence>
<reference evidence="2" key="1">
    <citation type="journal article" date="2017" name="Plant J.">
        <title>The pomegranate (Punica granatum L.) genome and the genomics of punicalagin biosynthesis.</title>
        <authorList>
            <person name="Qin G."/>
            <person name="Xu C."/>
            <person name="Ming R."/>
            <person name="Tang H."/>
            <person name="Guyot R."/>
            <person name="Kramer E.M."/>
            <person name="Hu Y."/>
            <person name="Yi X."/>
            <person name="Qi Y."/>
            <person name="Xu X."/>
            <person name="Gao Z."/>
            <person name="Pan H."/>
            <person name="Jian J."/>
            <person name="Tian Y."/>
            <person name="Yue Z."/>
            <person name="Xu Y."/>
        </authorList>
    </citation>
    <scope>NUCLEOTIDE SEQUENCE [LARGE SCALE GENOMIC DNA]</scope>
    <source>
        <strain evidence="2">cv. Dabenzi</strain>
    </source>
</reference>
<organism evidence="1 2">
    <name type="scientific">Punica granatum</name>
    <name type="common">Pomegranate</name>
    <dbReference type="NCBI Taxonomy" id="22663"/>
    <lineage>
        <taxon>Eukaryota</taxon>
        <taxon>Viridiplantae</taxon>
        <taxon>Streptophyta</taxon>
        <taxon>Embryophyta</taxon>
        <taxon>Tracheophyta</taxon>
        <taxon>Spermatophyta</taxon>
        <taxon>Magnoliopsida</taxon>
        <taxon>eudicotyledons</taxon>
        <taxon>Gunneridae</taxon>
        <taxon>Pentapetalae</taxon>
        <taxon>rosids</taxon>
        <taxon>malvids</taxon>
        <taxon>Myrtales</taxon>
        <taxon>Lythraceae</taxon>
        <taxon>Punica</taxon>
    </lineage>
</organism>
<dbReference type="AlphaFoldDB" id="A0A218Y308"/>
<name>A0A218Y308_PUNGR</name>
<sequence length="88" mass="9862">MVKVKAVGKMVKGQKNNTGIVAVVSTSFWLTFLNNDISNGPDYDLSRNTENGSAEQEITIHPQVGKIEQMTHAYDRRTPRVIKEQQSD</sequence>
<dbReference type="Proteomes" id="UP000197138">
    <property type="component" value="Unassembled WGS sequence"/>
</dbReference>
<protein>
    <submittedName>
        <fullName evidence="1">Uncharacterized protein</fullName>
    </submittedName>
</protein>
<proteinExistence type="predicted"/>
<dbReference type="EMBL" id="MTKT01000445">
    <property type="protein sequence ID" value="OWM90932.1"/>
    <property type="molecule type" value="Genomic_DNA"/>
</dbReference>
<evidence type="ECO:0000313" key="1">
    <source>
        <dbReference type="EMBL" id="OWM90932.1"/>
    </source>
</evidence>